<accession>A0A6J7EJA1</accession>
<evidence type="ECO:0000256" key="1">
    <source>
        <dbReference type="SAM" id="MobiDB-lite"/>
    </source>
</evidence>
<protein>
    <submittedName>
        <fullName evidence="2">Unannotated protein</fullName>
    </submittedName>
</protein>
<name>A0A6J7EJA1_9ZZZZ</name>
<gene>
    <name evidence="2" type="ORF">UFOPK3423_01236</name>
</gene>
<evidence type="ECO:0000313" key="2">
    <source>
        <dbReference type="EMBL" id="CAB4879663.1"/>
    </source>
</evidence>
<sequence>MRLPALPSCVTRPAPGGVTAVKICDAELVTAPIVSGSDGVTGAEAGDARDGSGSLARATAVKV</sequence>
<reference evidence="2" key="1">
    <citation type="submission" date="2020-05" db="EMBL/GenBank/DDBJ databases">
        <authorList>
            <person name="Chiriac C."/>
            <person name="Salcher M."/>
            <person name="Ghai R."/>
            <person name="Kavagutti S V."/>
        </authorList>
    </citation>
    <scope>NUCLEOTIDE SEQUENCE</scope>
</reference>
<proteinExistence type="predicted"/>
<organism evidence="2">
    <name type="scientific">freshwater metagenome</name>
    <dbReference type="NCBI Taxonomy" id="449393"/>
    <lineage>
        <taxon>unclassified sequences</taxon>
        <taxon>metagenomes</taxon>
        <taxon>ecological metagenomes</taxon>
    </lineage>
</organism>
<dbReference type="AlphaFoldDB" id="A0A6J7EJA1"/>
<feature type="region of interest" description="Disordered" evidence="1">
    <location>
        <begin position="39"/>
        <end position="63"/>
    </location>
</feature>
<dbReference type="EMBL" id="CAFBLQ010000149">
    <property type="protein sequence ID" value="CAB4879663.1"/>
    <property type="molecule type" value="Genomic_DNA"/>
</dbReference>